<feature type="site" description="Important for catalytic activity" evidence="7">
    <location>
        <position position="357"/>
    </location>
</feature>
<accession>A0A1Y5P908</accession>
<keyword evidence="6 7" id="KW-0961">Cell wall biogenesis/degradation</keyword>
<comment type="function">
    <text evidence="7">Functions as a peptidoglycan terminase that cleaves nascent peptidoglycan strands endolytically to terminate their elongation.</text>
</comment>
<evidence type="ECO:0000256" key="1">
    <source>
        <dbReference type="ARBA" id="ARBA00022475"/>
    </source>
</evidence>
<reference evidence="9" key="1">
    <citation type="submission" date="2016-03" db="EMBL/GenBank/DDBJ databases">
        <authorList>
            <person name="Ploux O."/>
        </authorList>
    </citation>
    <scope>NUCLEOTIDE SEQUENCE</scope>
    <source>
        <strain evidence="9">UC1</strain>
    </source>
</reference>
<dbReference type="Pfam" id="PF02618">
    <property type="entry name" value="YceG"/>
    <property type="match status" value="1"/>
</dbReference>
<dbReference type="HAMAP" id="MF_02065">
    <property type="entry name" value="MltG"/>
    <property type="match status" value="1"/>
</dbReference>
<evidence type="ECO:0000256" key="6">
    <source>
        <dbReference type="ARBA" id="ARBA00023316"/>
    </source>
</evidence>
<evidence type="ECO:0000256" key="2">
    <source>
        <dbReference type="ARBA" id="ARBA00022692"/>
    </source>
</evidence>
<dbReference type="AlphaFoldDB" id="A0A1Y5P908"/>
<proteinExistence type="inferred from homology"/>
<evidence type="ECO:0000313" key="9">
    <source>
        <dbReference type="EMBL" id="SBS75107.1"/>
    </source>
</evidence>
<feature type="region of interest" description="Disordered" evidence="8">
    <location>
        <begin position="1"/>
        <end position="99"/>
    </location>
</feature>
<dbReference type="PANTHER" id="PTHR30518:SF2">
    <property type="entry name" value="ENDOLYTIC MUREIN TRANSGLYCOSYLASE"/>
    <property type="match status" value="1"/>
</dbReference>
<organism evidence="9">
    <name type="scientific">uncultured Microbacterium sp</name>
    <dbReference type="NCBI Taxonomy" id="191216"/>
    <lineage>
        <taxon>Bacteria</taxon>
        <taxon>Bacillati</taxon>
        <taxon>Actinomycetota</taxon>
        <taxon>Actinomycetes</taxon>
        <taxon>Micrococcales</taxon>
        <taxon>Microbacteriaceae</taxon>
        <taxon>Microbacterium</taxon>
        <taxon>environmental samples</taxon>
    </lineage>
</organism>
<comment type="catalytic activity">
    <reaction evidence="7">
        <text>a peptidoglycan chain = a peptidoglycan chain with N-acetyl-1,6-anhydromuramyl-[peptide] at the reducing end + a peptidoglycan chain with N-acetylglucosamine at the non-reducing end.</text>
        <dbReference type="EC" id="4.2.2.29"/>
    </reaction>
</comment>
<evidence type="ECO:0000256" key="7">
    <source>
        <dbReference type="HAMAP-Rule" id="MF_02065"/>
    </source>
</evidence>
<dbReference type="PANTHER" id="PTHR30518">
    <property type="entry name" value="ENDOLYTIC MUREIN TRANSGLYCOSYLASE"/>
    <property type="match status" value="1"/>
</dbReference>
<comment type="subcellular location">
    <subcellularLocation>
        <location evidence="7">Cell membrane</location>
        <topology evidence="7">Single-pass membrane protein</topology>
    </subcellularLocation>
</comment>
<gene>
    <name evidence="7" type="primary">mltG</name>
    <name evidence="9" type="ORF">MIPYR_90048</name>
</gene>
<dbReference type="GO" id="GO:0008932">
    <property type="term" value="F:lytic endotransglycosylase activity"/>
    <property type="evidence" value="ECO:0007669"/>
    <property type="project" value="UniProtKB-UniRule"/>
</dbReference>
<keyword evidence="5 7" id="KW-0456">Lyase</keyword>
<evidence type="ECO:0000256" key="4">
    <source>
        <dbReference type="ARBA" id="ARBA00023136"/>
    </source>
</evidence>
<dbReference type="Gene3D" id="3.30.160.60">
    <property type="entry name" value="Classic Zinc Finger"/>
    <property type="match status" value="1"/>
</dbReference>
<name>A0A1Y5P908_9MICO</name>
<dbReference type="GO" id="GO:0071555">
    <property type="term" value="P:cell wall organization"/>
    <property type="evidence" value="ECO:0007669"/>
    <property type="project" value="UniProtKB-KW"/>
</dbReference>
<dbReference type="GO" id="GO:0009252">
    <property type="term" value="P:peptidoglycan biosynthetic process"/>
    <property type="evidence" value="ECO:0007669"/>
    <property type="project" value="UniProtKB-UniRule"/>
</dbReference>
<feature type="compositionally biased region" description="Low complexity" evidence="8">
    <location>
        <begin position="36"/>
        <end position="91"/>
    </location>
</feature>
<feature type="transmembrane region" description="Helical" evidence="7">
    <location>
        <begin position="134"/>
        <end position="158"/>
    </location>
</feature>
<dbReference type="EC" id="4.2.2.29" evidence="7"/>
<sequence length="490" mass="52263">MPDTPSNDDQFADLFSKLPTPTERGGVHPESEPPTSAGAPSAPLSRRAARQAATTGTTPTVSSSPSGAPLAASAGPVSAPTAPVATGAATADSGVAETSRSTMTIDALFTDETHPGEKHLVDERHERDRRKGRIAGWVILLVVLAIVGGIAAGGLWVWNTYEEPIRDLFGWSEPKDYEAGMAEGEALVTIVSGDTGATISEHLYEAGVTKTSGAFYDHLISTGQNPTFVPGVFTLQQQMTSAAALEALMDPANKQENTAQLREGLTVENTLPLLADGIGLPIEDFQAAVADPSDYGVDADSLEGWLFPATYTFDPGVTAEEVIQALVDKTVSVLDTVGVPADRRGEILTIASIIEREARFEDDFYKVSRVIQNRLDEGNDETYGKLQMDSTAQYGYGEMHDGTVSSSQEALEDDNPWNTYVHAGLPVGPIANPGELAIDAALNPVDGPWLYFVTVNLDTGETEFTETYAEHQQAIEKWTAWCEDNPDSGC</sequence>
<protein>
    <recommendedName>
        <fullName evidence="7">Endolytic murein transglycosylase</fullName>
        <ecNumber evidence="7">4.2.2.29</ecNumber>
    </recommendedName>
    <alternativeName>
        <fullName evidence="7">Peptidoglycan lytic transglycosylase</fullName>
    </alternativeName>
    <alternativeName>
        <fullName evidence="7">Peptidoglycan polymerization terminase</fullName>
    </alternativeName>
</protein>
<keyword evidence="2 7" id="KW-0812">Transmembrane</keyword>
<keyword evidence="3 7" id="KW-1133">Transmembrane helix</keyword>
<dbReference type="Gene3D" id="3.30.1490.480">
    <property type="entry name" value="Endolytic murein transglycosylase"/>
    <property type="match status" value="1"/>
</dbReference>
<dbReference type="EMBL" id="FLQR01000013">
    <property type="protein sequence ID" value="SBS75107.1"/>
    <property type="molecule type" value="Genomic_DNA"/>
</dbReference>
<comment type="similarity">
    <text evidence="7">Belongs to the transglycosylase MltG family.</text>
</comment>
<dbReference type="RefSeq" id="WP_295578276.1">
    <property type="nucleotide sequence ID" value="NZ_FLQR01000013.1"/>
</dbReference>
<evidence type="ECO:0000256" key="8">
    <source>
        <dbReference type="SAM" id="MobiDB-lite"/>
    </source>
</evidence>
<dbReference type="GO" id="GO:0005886">
    <property type="term" value="C:plasma membrane"/>
    <property type="evidence" value="ECO:0007669"/>
    <property type="project" value="UniProtKB-SubCell"/>
</dbReference>
<dbReference type="NCBIfam" id="TIGR00247">
    <property type="entry name" value="endolytic transglycosylase MltG"/>
    <property type="match status" value="1"/>
</dbReference>
<evidence type="ECO:0000256" key="5">
    <source>
        <dbReference type="ARBA" id="ARBA00023239"/>
    </source>
</evidence>
<dbReference type="InterPro" id="IPR003770">
    <property type="entry name" value="MLTG-like"/>
</dbReference>
<evidence type="ECO:0000256" key="3">
    <source>
        <dbReference type="ARBA" id="ARBA00022989"/>
    </source>
</evidence>
<keyword evidence="1 7" id="KW-1003">Cell membrane</keyword>
<keyword evidence="4 7" id="KW-0472">Membrane</keyword>